<sequence length="225" mass="24955">MSRPPHPPLNDCYFRTAGRLNGQSVDRYAQAQGYTPGPGLPAVFPEAMDRMISNNNPSGSGQMMLAGGPDIQRDSRNLARSFGTKKAGLAVLTNGGGHCVTHEQIRTRPNIKNIREVDYYKAQPKGVIQERFVDYQPSVNDVGRQREHVAKHGRDASAFVAQGRPAYAFAVPPARGDRSATSGRAPLEEDLKRHENARDRRKRLQKAESAQKKARESELKKRRGL</sequence>
<dbReference type="Proteomes" id="UP001194746">
    <property type="component" value="Unassembled WGS sequence"/>
</dbReference>
<dbReference type="EMBL" id="VCAU01000014">
    <property type="protein sequence ID" value="KAF9892051.1"/>
    <property type="molecule type" value="Genomic_DNA"/>
</dbReference>
<protein>
    <submittedName>
        <fullName evidence="2">Uncharacterized protein</fullName>
    </submittedName>
</protein>
<accession>A0AAD4CSS0</accession>
<keyword evidence="3" id="KW-1185">Reference proteome</keyword>
<organism evidence="2 3">
    <name type="scientific">Aspergillus nanangensis</name>
    <dbReference type="NCBI Taxonomy" id="2582783"/>
    <lineage>
        <taxon>Eukaryota</taxon>
        <taxon>Fungi</taxon>
        <taxon>Dikarya</taxon>
        <taxon>Ascomycota</taxon>
        <taxon>Pezizomycotina</taxon>
        <taxon>Eurotiomycetes</taxon>
        <taxon>Eurotiomycetidae</taxon>
        <taxon>Eurotiales</taxon>
        <taxon>Aspergillaceae</taxon>
        <taxon>Aspergillus</taxon>
        <taxon>Aspergillus subgen. Circumdati</taxon>
    </lineage>
</organism>
<proteinExistence type="predicted"/>
<name>A0AAD4CSS0_ASPNN</name>
<reference evidence="2" key="1">
    <citation type="journal article" date="2019" name="Beilstein J. Org. Chem.">
        <title>Nanangenines: drimane sesquiterpenoids as the dominant metabolite cohort of a novel Australian fungus, Aspergillus nanangensis.</title>
        <authorList>
            <person name="Lacey H.J."/>
            <person name="Gilchrist C.L.M."/>
            <person name="Crombie A."/>
            <person name="Kalaitzis J.A."/>
            <person name="Vuong D."/>
            <person name="Rutledge P.J."/>
            <person name="Turner P."/>
            <person name="Pitt J.I."/>
            <person name="Lacey E."/>
            <person name="Chooi Y.H."/>
            <person name="Piggott A.M."/>
        </authorList>
    </citation>
    <scope>NUCLEOTIDE SEQUENCE</scope>
    <source>
        <strain evidence="2">MST-FP2251</strain>
    </source>
</reference>
<dbReference type="AlphaFoldDB" id="A0AAD4CSS0"/>
<feature type="region of interest" description="Disordered" evidence="1">
    <location>
        <begin position="171"/>
        <end position="225"/>
    </location>
</feature>
<evidence type="ECO:0000256" key="1">
    <source>
        <dbReference type="SAM" id="MobiDB-lite"/>
    </source>
</evidence>
<gene>
    <name evidence="2" type="ORF">FE257_002457</name>
</gene>
<feature type="compositionally biased region" description="Basic and acidic residues" evidence="1">
    <location>
        <begin position="186"/>
        <end position="198"/>
    </location>
</feature>
<reference evidence="2" key="2">
    <citation type="submission" date="2020-02" db="EMBL/GenBank/DDBJ databases">
        <authorList>
            <person name="Gilchrist C.L.M."/>
            <person name="Chooi Y.-H."/>
        </authorList>
    </citation>
    <scope>NUCLEOTIDE SEQUENCE</scope>
    <source>
        <strain evidence="2">MST-FP2251</strain>
    </source>
</reference>
<comment type="caution">
    <text evidence="2">The sequence shown here is derived from an EMBL/GenBank/DDBJ whole genome shotgun (WGS) entry which is preliminary data.</text>
</comment>
<evidence type="ECO:0000313" key="2">
    <source>
        <dbReference type="EMBL" id="KAF9892051.1"/>
    </source>
</evidence>
<evidence type="ECO:0000313" key="3">
    <source>
        <dbReference type="Proteomes" id="UP001194746"/>
    </source>
</evidence>
<feature type="compositionally biased region" description="Basic and acidic residues" evidence="1">
    <location>
        <begin position="205"/>
        <end position="219"/>
    </location>
</feature>